<sequence>MKSLFTLLIFTLSFSTLATSTYLLKCSDLDAYTDLGSAKIELETIIAVNGENDYTIDNGFFKFSIEDAWTDQDFLLEEVHNYSTYRPRSYKGHAKFANFAPAFFGMADLIIPHSALLEGKKNFTAHFILSWVEDHWGGTISTDCTMSLVN</sequence>
<proteinExistence type="predicted"/>
<dbReference type="AlphaFoldDB" id="A0A1Y5F933"/>
<feature type="signal peptide" evidence="1">
    <location>
        <begin position="1"/>
        <end position="18"/>
    </location>
</feature>
<evidence type="ECO:0000313" key="3">
    <source>
        <dbReference type="Proteomes" id="UP000196531"/>
    </source>
</evidence>
<name>A0A1Y5F933_9BACT</name>
<reference evidence="3" key="1">
    <citation type="journal article" date="2017" name="Proc. Natl. Acad. Sci. U.S.A.">
        <title>Simulation of Deepwater Horizon oil plume reveals substrate specialization within a complex community of hydrocarbon-degraders.</title>
        <authorList>
            <person name="Hu P."/>
            <person name="Dubinsky E.A."/>
            <person name="Probst A.J."/>
            <person name="Wang J."/>
            <person name="Sieber C.M.K."/>
            <person name="Tom L.M."/>
            <person name="Gardinali P."/>
            <person name="Banfield J.F."/>
            <person name="Atlas R.M."/>
            <person name="Andersen G.L."/>
        </authorList>
    </citation>
    <scope>NUCLEOTIDE SEQUENCE [LARGE SCALE GENOMIC DNA]</scope>
</reference>
<accession>A0A1Y5F933</accession>
<evidence type="ECO:0008006" key="4">
    <source>
        <dbReference type="Google" id="ProtNLM"/>
    </source>
</evidence>
<evidence type="ECO:0000256" key="1">
    <source>
        <dbReference type="SAM" id="SignalP"/>
    </source>
</evidence>
<gene>
    <name evidence="2" type="ORF">A9Q84_13190</name>
</gene>
<keyword evidence="1" id="KW-0732">Signal</keyword>
<organism evidence="2 3">
    <name type="scientific">Halobacteriovorax marinus</name>
    <dbReference type="NCBI Taxonomy" id="97084"/>
    <lineage>
        <taxon>Bacteria</taxon>
        <taxon>Pseudomonadati</taxon>
        <taxon>Bdellovibrionota</taxon>
        <taxon>Bacteriovoracia</taxon>
        <taxon>Bacteriovoracales</taxon>
        <taxon>Halobacteriovoraceae</taxon>
        <taxon>Halobacteriovorax</taxon>
    </lineage>
</organism>
<evidence type="ECO:0000313" key="2">
    <source>
        <dbReference type="EMBL" id="OUR97275.1"/>
    </source>
</evidence>
<dbReference type="Proteomes" id="UP000196531">
    <property type="component" value="Unassembled WGS sequence"/>
</dbReference>
<feature type="chain" id="PRO_5012238194" description="Lipoprotein" evidence="1">
    <location>
        <begin position="19"/>
        <end position="150"/>
    </location>
</feature>
<comment type="caution">
    <text evidence="2">The sequence shown here is derived from an EMBL/GenBank/DDBJ whole genome shotgun (WGS) entry which is preliminary data.</text>
</comment>
<dbReference type="EMBL" id="MAAO01000006">
    <property type="protein sequence ID" value="OUR97275.1"/>
    <property type="molecule type" value="Genomic_DNA"/>
</dbReference>
<protein>
    <recommendedName>
        <fullName evidence="4">Lipoprotein</fullName>
    </recommendedName>
</protein>